<reference evidence="7" key="1">
    <citation type="journal article" date="2021" name="Nat. Commun.">
        <title>Genetic determinants of endophytism in the Arabidopsis root mycobiome.</title>
        <authorList>
            <person name="Mesny F."/>
            <person name="Miyauchi S."/>
            <person name="Thiergart T."/>
            <person name="Pickel B."/>
            <person name="Atanasova L."/>
            <person name="Karlsson M."/>
            <person name="Huettel B."/>
            <person name="Barry K.W."/>
            <person name="Haridas S."/>
            <person name="Chen C."/>
            <person name="Bauer D."/>
            <person name="Andreopoulos W."/>
            <person name="Pangilinan J."/>
            <person name="LaButti K."/>
            <person name="Riley R."/>
            <person name="Lipzen A."/>
            <person name="Clum A."/>
            <person name="Drula E."/>
            <person name="Henrissat B."/>
            <person name="Kohler A."/>
            <person name="Grigoriev I.V."/>
            <person name="Martin F.M."/>
            <person name="Hacquard S."/>
        </authorList>
    </citation>
    <scope>NUCLEOTIDE SEQUENCE</scope>
    <source>
        <strain evidence="7">MPI-SDFR-AT-0120</strain>
    </source>
</reference>
<comment type="caution">
    <text evidence="7">The sequence shown here is derived from an EMBL/GenBank/DDBJ whole genome shotgun (WGS) entry which is preliminary data.</text>
</comment>
<gene>
    <name evidence="7" type="ORF">FB567DRAFT_5930</name>
</gene>
<protein>
    <submittedName>
        <fullName evidence="7">Uncharacterized protein</fullName>
    </submittedName>
</protein>
<evidence type="ECO:0000256" key="3">
    <source>
        <dbReference type="ARBA" id="ARBA00022989"/>
    </source>
</evidence>
<dbReference type="PANTHER" id="PTHR46494:SF1">
    <property type="entry name" value="CORA FAMILY METAL ION TRANSPORTER (EUROFUNG)"/>
    <property type="match status" value="1"/>
</dbReference>
<accession>A0A8K0W479</accession>
<dbReference type="EMBL" id="JAGMVJ010000001">
    <property type="protein sequence ID" value="KAH7094539.1"/>
    <property type="molecule type" value="Genomic_DNA"/>
</dbReference>
<organism evidence="7 8">
    <name type="scientific">Paraphoma chrysanthemicola</name>
    <dbReference type="NCBI Taxonomy" id="798071"/>
    <lineage>
        <taxon>Eukaryota</taxon>
        <taxon>Fungi</taxon>
        <taxon>Dikarya</taxon>
        <taxon>Ascomycota</taxon>
        <taxon>Pezizomycotina</taxon>
        <taxon>Dothideomycetes</taxon>
        <taxon>Pleosporomycetidae</taxon>
        <taxon>Pleosporales</taxon>
        <taxon>Pleosporineae</taxon>
        <taxon>Phaeosphaeriaceae</taxon>
        <taxon>Paraphoma</taxon>
    </lineage>
</organism>
<dbReference type="GO" id="GO:0005886">
    <property type="term" value="C:plasma membrane"/>
    <property type="evidence" value="ECO:0007669"/>
    <property type="project" value="UniProtKB-SubCell"/>
</dbReference>
<feature type="region of interest" description="Disordered" evidence="5">
    <location>
        <begin position="419"/>
        <end position="517"/>
    </location>
</feature>
<evidence type="ECO:0000256" key="6">
    <source>
        <dbReference type="SAM" id="Phobius"/>
    </source>
</evidence>
<dbReference type="Gene3D" id="1.20.58.340">
    <property type="entry name" value="Magnesium transport protein CorA, transmembrane region"/>
    <property type="match status" value="1"/>
</dbReference>
<dbReference type="Proteomes" id="UP000813461">
    <property type="component" value="Unassembled WGS sequence"/>
</dbReference>
<feature type="compositionally biased region" description="Low complexity" evidence="5">
    <location>
        <begin position="477"/>
        <end position="493"/>
    </location>
</feature>
<evidence type="ECO:0000313" key="8">
    <source>
        <dbReference type="Proteomes" id="UP000813461"/>
    </source>
</evidence>
<comment type="subcellular location">
    <subcellularLocation>
        <location evidence="1">Cell membrane</location>
        <topology evidence="1">Multi-pass membrane protein</topology>
    </subcellularLocation>
</comment>
<dbReference type="GO" id="GO:0050897">
    <property type="term" value="F:cobalt ion binding"/>
    <property type="evidence" value="ECO:0007669"/>
    <property type="project" value="TreeGrafter"/>
</dbReference>
<name>A0A8K0W479_9PLEO</name>
<dbReference type="SUPFAM" id="SSF144083">
    <property type="entry name" value="Magnesium transport protein CorA, transmembrane region"/>
    <property type="match status" value="1"/>
</dbReference>
<evidence type="ECO:0000313" key="7">
    <source>
        <dbReference type="EMBL" id="KAH7094539.1"/>
    </source>
</evidence>
<dbReference type="Pfam" id="PF01544">
    <property type="entry name" value="CorA"/>
    <property type="match status" value="1"/>
</dbReference>
<evidence type="ECO:0000256" key="4">
    <source>
        <dbReference type="ARBA" id="ARBA00023136"/>
    </source>
</evidence>
<dbReference type="InterPro" id="IPR045863">
    <property type="entry name" value="CorA_TM1_TM2"/>
</dbReference>
<keyword evidence="8" id="KW-1185">Reference proteome</keyword>
<evidence type="ECO:0000256" key="2">
    <source>
        <dbReference type="ARBA" id="ARBA00022692"/>
    </source>
</evidence>
<proteinExistence type="predicted"/>
<keyword evidence="4 6" id="KW-0472">Membrane</keyword>
<feature type="region of interest" description="Disordered" evidence="5">
    <location>
        <begin position="343"/>
        <end position="384"/>
    </location>
</feature>
<feature type="transmembrane region" description="Helical" evidence="6">
    <location>
        <begin position="1381"/>
        <end position="1398"/>
    </location>
</feature>
<dbReference type="PANTHER" id="PTHR46494">
    <property type="entry name" value="CORA FAMILY METAL ION TRANSPORTER (EUROFUNG)"/>
    <property type="match status" value="1"/>
</dbReference>
<keyword evidence="2 6" id="KW-0812">Transmembrane</keyword>
<feature type="transmembrane region" description="Helical" evidence="6">
    <location>
        <begin position="1418"/>
        <end position="1439"/>
    </location>
</feature>
<evidence type="ECO:0000256" key="5">
    <source>
        <dbReference type="SAM" id="MobiDB-lite"/>
    </source>
</evidence>
<sequence length="1510" mass="169734">MPVVLHLLDEVAEKHEVKSAYGSHIRPGTVIRCDGTNSGRDEIPDVSATFISFPFFDVGDRRAPASSDDPSLHMVKDLFQQFYHQEVTTDRDAAQQFRQFRGIKPGQYLRVPQLWVLLLNSATIISCGPRSLQSMGRDFLEIIPQNELLTQTLKMVQVTDFYNRVTCLRADQCNSFLALETNIQEECLSGKDSNIDQCSIHWGDDDAEISPAEWPILLKRSGSTIVNVRLRRRNSPSLSALNKDSHQASHLDVSRMIDYTDLGSDDGSQRGERMALVRTKNVAFANTTSKVIGETEAKKRLFEDQGYVYRDTETLQVDEESEAPPDAPRIFRRPTLAQIDAASGLESDTSSVSSEASLSSASQRPFDAAKQPKSNSDNESDRGTDEAMSILLENRMHRAYVESDSESEISVRDAELVHDDEPTLGASPPRTATSSEVSGSDASLGDPWRAPHKSSHNIGKSRSDGDMGVQVAGAQTSSSMDESASRSSAARAAGLPKGDLLGENPKSGSPEDELSAGVWDGMTAKELYKAAKAAGTRPDGDDPDSDSQKRIDGELRARLKKFGWQDYQIEQILDPQGTKKRAAEKAEQDKKEIELEDAMRKRLAQFGFQEHQIQAIMNPEQHAKAEAQAAHQPTYLKIHKKYLDVETLHYYDIPYEFDLDPGYIIVLRDMSQRETDILFEHTRRLRTLHEDNNDGDIGLGQEDIIPNVFETRKSTLKKGSNVSQNDVPSQAKYLRPVGGRNADRTIPISTNNDTRAGAMKAELSRTVRSKRNDQHEGLRGVSPKRTVTTLDTKLQVPPFFAWPALGDPSSVDREAASAIGSSSSNDQEKTTQIDCTLFVVLKHIYPKRNNDLAKQRSTDMFIYKAGSESVCVSQRFIPKKQFYELSLDPESEEGENWQVIQDSFQKEIAFMQSVNFKSVEAAETTAELATDKTETLSVTSTTAHKISERQVLLWQSAEIFIELQAFRSTFEGLISQFVPSDLGHPLIQRCWGSMYIVHQSVLKMGKDTLDVLQRQTERNHKTNDLIYVVHDLPDDAYLRLHSIKALDKSLASCDMCTRGRQHADIDTALDHLQQFHMGTHMKSLSGVRDHMRHWLRSTLAAEQETKNERMLEFLRNIHRHMKKMLAKAVHLRSSVADKDYRKDEVYQLPVALVSAGAKTFQLVFYLAYCVKSIYESSIAPPPPKDAPPLPGLRKGASGAEYCAKLADMELSTARDELMLFAYTGQTQRAIHHIRTTPESTILVLLEHLATRRLASGQRILNLYQEQLSRLRYQASVKPSKRILRDLYLLKDEIEVVAYVLPQQRNTFLTFGKVLHGDSFRIPHKARIEAFENLERDIIQAVTIKDYLDLEAHIKRMYKEADKLAEIVRHNISILEEGNTKAIFIFTLVTSVFLPLSFVSSVFGMNTSDIRDMGSTQSLFWATALPATALIGGLSLLVAFRGSALKTQFRRFLTIKPWPGHKLDRRDRLHHVEEQLPLDSRDEYGVHSEAKGRTNLTAGLFHTSTVSRRKK</sequence>
<dbReference type="GO" id="GO:0015087">
    <property type="term" value="F:cobalt ion transmembrane transporter activity"/>
    <property type="evidence" value="ECO:0007669"/>
    <property type="project" value="TreeGrafter"/>
</dbReference>
<dbReference type="GO" id="GO:0000287">
    <property type="term" value="F:magnesium ion binding"/>
    <property type="evidence" value="ECO:0007669"/>
    <property type="project" value="TreeGrafter"/>
</dbReference>
<dbReference type="InterPro" id="IPR002523">
    <property type="entry name" value="MgTranspt_CorA/ZnTranspt_ZntB"/>
</dbReference>
<feature type="compositionally biased region" description="Low complexity" evidence="5">
    <location>
        <begin position="343"/>
        <end position="362"/>
    </location>
</feature>
<dbReference type="OrthoDB" id="5430750at2759"/>
<dbReference type="GO" id="GO:0015095">
    <property type="term" value="F:magnesium ion transmembrane transporter activity"/>
    <property type="evidence" value="ECO:0007669"/>
    <property type="project" value="TreeGrafter"/>
</dbReference>
<keyword evidence="3 6" id="KW-1133">Transmembrane helix</keyword>
<evidence type="ECO:0000256" key="1">
    <source>
        <dbReference type="ARBA" id="ARBA00004651"/>
    </source>
</evidence>
<feature type="region of interest" description="Disordered" evidence="5">
    <location>
        <begin position="313"/>
        <end position="332"/>
    </location>
</feature>
<feature type="compositionally biased region" description="Polar residues" evidence="5">
    <location>
        <begin position="430"/>
        <end position="441"/>
    </location>
</feature>